<accession>A0A176VP74</accession>
<evidence type="ECO:0000313" key="2">
    <source>
        <dbReference type="Proteomes" id="UP000077202"/>
    </source>
</evidence>
<name>A0A176VP74_MARPO</name>
<dbReference type="Proteomes" id="UP000077202">
    <property type="component" value="Unassembled WGS sequence"/>
</dbReference>
<evidence type="ECO:0000313" key="1">
    <source>
        <dbReference type="EMBL" id="OAE21775.1"/>
    </source>
</evidence>
<comment type="caution">
    <text evidence="1">The sequence shown here is derived from an EMBL/GenBank/DDBJ whole genome shotgun (WGS) entry which is preliminary data.</text>
</comment>
<proteinExistence type="predicted"/>
<dbReference type="AlphaFoldDB" id="A0A176VP74"/>
<reference evidence="1" key="1">
    <citation type="submission" date="2016-03" db="EMBL/GenBank/DDBJ databases">
        <title>Mechanisms controlling the formation of the plant cell surface in tip-growing cells are functionally conserved among land plants.</title>
        <authorList>
            <person name="Honkanen S."/>
            <person name="Jones V.A."/>
            <person name="Morieri G."/>
            <person name="Champion C."/>
            <person name="Hetherington A.J."/>
            <person name="Kelly S."/>
            <person name="Saint-Marcoux D."/>
            <person name="Proust H."/>
            <person name="Prescott H."/>
            <person name="Dolan L."/>
        </authorList>
    </citation>
    <scope>NUCLEOTIDE SEQUENCE [LARGE SCALE GENOMIC DNA]</scope>
    <source>
        <tissue evidence="1">Whole gametophyte</tissue>
    </source>
</reference>
<sequence>MRKSCTVEITAVLMTRRKRSRDKDEEVTVARGTRLFLRRGRVLVLTQSCSYAFEPGVFYKAVVLDIGAHVQSPTIRLVVFDRADLQFSLFSAVRANGTVLTAGHMAGPASPSVDGMS</sequence>
<gene>
    <name evidence="1" type="ORF">AXG93_2550s1120</name>
</gene>
<dbReference type="EMBL" id="LVLJ01003342">
    <property type="protein sequence ID" value="OAE21775.1"/>
    <property type="molecule type" value="Genomic_DNA"/>
</dbReference>
<protein>
    <submittedName>
        <fullName evidence="1">Uncharacterized protein</fullName>
    </submittedName>
</protein>
<organism evidence="1 2">
    <name type="scientific">Marchantia polymorpha subsp. ruderalis</name>
    <dbReference type="NCBI Taxonomy" id="1480154"/>
    <lineage>
        <taxon>Eukaryota</taxon>
        <taxon>Viridiplantae</taxon>
        <taxon>Streptophyta</taxon>
        <taxon>Embryophyta</taxon>
        <taxon>Marchantiophyta</taxon>
        <taxon>Marchantiopsida</taxon>
        <taxon>Marchantiidae</taxon>
        <taxon>Marchantiales</taxon>
        <taxon>Marchantiaceae</taxon>
        <taxon>Marchantia</taxon>
    </lineage>
</organism>
<keyword evidence="2" id="KW-1185">Reference proteome</keyword>